<comment type="caution">
    <text evidence="3">The sequence shown here is derived from an EMBL/GenBank/DDBJ whole genome shotgun (WGS) entry which is preliminary data.</text>
</comment>
<name>A0A443J366_9RHOB</name>
<sequence length="431" mass="45711">MRGDSCSHGLWERSAPAAPALPPFEGDQRTRVAIIGAGYTGLSAALHLAEAGRAVTVLEAAEPGFGASGRNVGLVNAGMWVMPDDLPGVLGADYGSRLLDFLGNAPAEVFALVERLGIPCEAVHRGTLHLAVGDKGLREITDRMQQWRARGAPVELLSAGETRRRLGGGDYAGSLLDHRAGTIQPLAYARGLARAALAAGARIHGDAAVTDLSHDGTEWVLRTARGTLRAEWLIPATDAYTAQVFPQILTEQVILPYFNMATPPLPADLAASILPGREGCWDTPEVLSSFRMDQAGRLVWGSVGRLGGAFAAAERAAHHAWALRAMHRVFPQLKGVGFETFWWGRIGMTADALPRLHRPGPNAVAICGYNGRGIAPGTVCGRALARHVLGEWSIGEMPLPVTPVEPAALRGLKSAWYAVGSGLLHTVSDRL</sequence>
<organism evidence="3 4">
    <name type="scientific">Paenirhodobacter populi</name>
    <dbReference type="NCBI Taxonomy" id="2306993"/>
    <lineage>
        <taxon>Bacteria</taxon>
        <taxon>Pseudomonadati</taxon>
        <taxon>Pseudomonadota</taxon>
        <taxon>Alphaproteobacteria</taxon>
        <taxon>Rhodobacterales</taxon>
        <taxon>Rhodobacter group</taxon>
        <taxon>Paenirhodobacter</taxon>
    </lineage>
</organism>
<accession>A0A443J366</accession>
<evidence type="ECO:0000256" key="1">
    <source>
        <dbReference type="ARBA" id="ARBA00023002"/>
    </source>
</evidence>
<dbReference type="SUPFAM" id="SSF51905">
    <property type="entry name" value="FAD/NAD(P)-binding domain"/>
    <property type="match status" value="1"/>
</dbReference>
<feature type="domain" description="FAD dependent oxidoreductase" evidence="2">
    <location>
        <begin position="31"/>
        <end position="386"/>
    </location>
</feature>
<gene>
    <name evidence="3" type="ORF">D2T33_02240</name>
</gene>
<dbReference type="Pfam" id="PF01266">
    <property type="entry name" value="DAO"/>
    <property type="match status" value="1"/>
</dbReference>
<keyword evidence="1" id="KW-0560">Oxidoreductase</keyword>
<dbReference type="PANTHER" id="PTHR13847:SF281">
    <property type="entry name" value="FAD DEPENDENT OXIDOREDUCTASE DOMAIN-CONTAINING PROTEIN"/>
    <property type="match status" value="1"/>
</dbReference>
<dbReference type="AlphaFoldDB" id="A0A443J366"/>
<dbReference type="GO" id="GO:0016491">
    <property type="term" value="F:oxidoreductase activity"/>
    <property type="evidence" value="ECO:0007669"/>
    <property type="project" value="UniProtKB-KW"/>
</dbReference>
<dbReference type="Gene3D" id="3.50.50.60">
    <property type="entry name" value="FAD/NAD(P)-binding domain"/>
    <property type="match status" value="1"/>
</dbReference>
<evidence type="ECO:0000259" key="2">
    <source>
        <dbReference type="Pfam" id="PF01266"/>
    </source>
</evidence>
<dbReference type="EMBL" id="SAUW01000002">
    <property type="protein sequence ID" value="RWR14795.1"/>
    <property type="molecule type" value="Genomic_DNA"/>
</dbReference>
<protein>
    <submittedName>
        <fullName evidence="3">FAD-binding oxidoreductase</fullName>
    </submittedName>
</protein>
<keyword evidence="4" id="KW-1185">Reference proteome</keyword>
<dbReference type="InterPro" id="IPR036188">
    <property type="entry name" value="FAD/NAD-bd_sf"/>
</dbReference>
<dbReference type="PANTHER" id="PTHR13847">
    <property type="entry name" value="SARCOSINE DEHYDROGENASE-RELATED"/>
    <property type="match status" value="1"/>
</dbReference>
<reference evidence="3 4" key="2">
    <citation type="submission" date="2019-01" db="EMBL/GenBank/DDBJ databases">
        <authorList>
            <person name="Li Y."/>
        </authorList>
    </citation>
    <scope>NUCLEOTIDE SEQUENCE [LARGE SCALE GENOMIC DNA]</scope>
    <source>
        <strain evidence="3 4">2D-5</strain>
    </source>
</reference>
<dbReference type="Gene3D" id="3.30.9.10">
    <property type="entry name" value="D-Amino Acid Oxidase, subunit A, domain 2"/>
    <property type="match status" value="1"/>
</dbReference>
<proteinExistence type="predicted"/>
<evidence type="ECO:0000313" key="3">
    <source>
        <dbReference type="EMBL" id="RWR14795.1"/>
    </source>
</evidence>
<dbReference type="GO" id="GO:0005737">
    <property type="term" value="C:cytoplasm"/>
    <property type="evidence" value="ECO:0007669"/>
    <property type="project" value="TreeGrafter"/>
</dbReference>
<reference evidence="3 4" key="1">
    <citation type="submission" date="2019-01" db="EMBL/GenBank/DDBJ databases">
        <title>Sinorhodobacter populi sp. nov. isolated from the symptomatic bark tissue of Populus euramericana canker.</title>
        <authorList>
            <person name="Xu G."/>
        </authorList>
    </citation>
    <scope>NUCLEOTIDE SEQUENCE [LARGE SCALE GENOMIC DNA]</scope>
    <source>
        <strain evidence="3 4">2D-5</strain>
    </source>
</reference>
<dbReference type="Proteomes" id="UP000285710">
    <property type="component" value="Unassembled WGS sequence"/>
</dbReference>
<evidence type="ECO:0000313" key="4">
    <source>
        <dbReference type="Proteomes" id="UP000285710"/>
    </source>
</evidence>
<dbReference type="InterPro" id="IPR006076">
    <property type="entry name" value="FAD-dep_OxRdtase"/>
</dbReference>
<dbReference type="RefSeq" id="WP_128268691.1">
    <property type="nucleotide sequence ID" value="NZ_SAUW01000002.1"/>
</dbReference>